<proteinExistence type="predicted"/>
<dbReference type="AlphaFoldDB" id="C0GHP0"/>
<protein>
    <recommendedName>
        <fullName evidence="3">DUF1440 domain-containing protein</fullName>
    </recommendedName>
</protein>
<dbReference type="EMBL" id="ACJM01000009">
    <property type="protein sequence ID" value="EEG77246.1"/>
    <property type="molecule type" value="Genomic_DNA"/>
</dbReference>
<evidence type="ECO:0000313" key="2">
    <source>
        <dbReference type="Proteomes" id="UP000006443"/>
    </source>
</evidence>
<gene>
    <name evidence="1" type="ORF">DealDRAFT_1999</name>
</gene>
<keyword evidence="2" id="KW-1185">Reference proteome</keyword>
<dbReference type="RefSeq" id="WP_008517059.1">
    <property type="nucleotide sequence ID" value="NZ_ACJM01000009.1"/>
</dbReference>
<reference evidence="1 2" key="1">
    <citation type="submission" date="2009-02" db="EMBL/GenBank/DDBJ databases">
        <title>Sequencing of the draft genome and assembly of Dethiobacter alkaliphilus AHT 1.</title>
        <authorList>
            <consortium name="US DOE Joint Genome Institute (JGI-PGF)"/>
            <person name="Lucas S."/>
            <person name="Copeland A."/>
            <person name="Lapidus A."/>
            <person name="Glavina del Rio T."/>
            <person name="Dalin E."/>
            <person name="Tice H."/>
            <person name="Bruce D."/>
            <person name="Goodwin L."/>
            <person name="Pitluck S."/>
            <person name="Larimer F."/>
            <person name="Land M.L."/>
            <person name="Hauser L."/>
            <person name="Muyzer G."/>
        </authorList>
    </citation>
    <scope>NUCLEOTIDE SEQUENCE [LARGE SCALE GENOMIC DNA]</scope>
    <source>
        <strain evidence="1 2">AHT 1</strain>
    </source>
</reference>
<dbReference type="eggNOG" id="ENOG5032RT4">
    <property type="taxonomic scope" value="Bacteria"/>
</dbReference>
<dbReference type="InterPro" id="IPR046739">
    <property type="entry name" value="DUF6789"/>
</dbReference>
<dbReference type="Pfam" id="PF20587">
    <property type="entry name" value="DUF6789"/>
    <property type="match status" value="1"/>
</dbReference>
<accession>C0GHP0</accession>
<dbReference type="OrthoDB" id="1796762at2"/>
<comment type="caution">
    <text evidence="1">The sequence shown here is derived from an EMBL/GenBank/DDBJ whole genome shotgun (WGS) entry which is preliminary data.</text>
</comment>
<evidence type="ECO:0008006" key="3">
    <source>
        <dbReference type="Google" id="ProtNLM"/>
    </source>
</evidence>
<dbReference type="Proteomes" id="UP000006443">
    <property type="component" value="Unassembled WGS sequence"/>
</dbReference>
<evidence type="ECO:0000313" key="1">
    <source>
        <dbReference type="EMBL" id="EEG77246.1"/>
    </source>
</evidence>
<name>C0GHP0_DETAL</name>
<organism evidence="1 2">
    <name type="scientific">Dethiobacter alkaliphilus AHT 1</name>
    <dbReference type="NCBI Taxonomy" id="555088"/>
    <lineage>
        <taxon>Bacteria</taxon>
        <taxon>Bacillati</taxon>
        <taxon>Bacillota</taxon>
        <taxon>Dethiobacteria</taxon>
        <taxon>Dethiobacterales</taxon>
        <taxon>Dethiobacteraceae</taxon>
        <taxon>Dethiobacter</taxon>
    </lineage>
</organism>
<sequence length="150" mass="16620">MFEDRLFRGFIAGIAGGIIMNIYGVISWLIGFSEVPFWQWASIIILGEPDIQGIGQHVIGLIGHLVFTGILGILFAYFLPAVSSRLYLFKGWLFGVTIWFIIYSVSHLFEVEGTFPIELRTATSNVIGASIWGVVLAAVLAILDKKRKVT</sequence>